<reference evidence="3 4" key="1">
    <citation type="submission" date="2023-03" db="EMBL/GenBank/DDBJ databases">
        <title>High recombination rates correlate with genetic variation in Cardiocondyla obscurior ants.</title>
        <authorList>
            <person name="Errbii M."/>
        </authorList>
    </citation>
    <scope>NUCLEOTIDE SEQUENCE [LARGE SCALE GENOMIC DNA]</scope>
    <source>
        <strain evidence="3">Alpha-2009</strain>
        <tissue evidence="3">Whole body</tissue>
    </source>
</reference>
<organism evidence="3 4">
    <name type="scientific">Cardiocondyla obscurior</name>
    <dbReference type="NCBI Taxonomy" id="286306"/>
    <lineage>
        <taxon>Eukaryota</taxon>
        <taxon>Metazoa</taxon>
        <taxon>Ecdysozoa</taxon>
        <taxon>Arthropoda</taxon>
        <taxon>Hexapoda</taxon>
        <taxon>Insecta</taxon>
        <taxon>Pterygota</taxon>
        <taxon>Neoptera</taxon>
        <taxon>Endopterygota</taxon>
        <taxon>Hymenoptera</taxon>
        <taxon>Apocrita</taxon>
        <taxon>Aculeata</taxon>
        <taxon>Formicoidea</taxon>
        <taxon>Formicidae</taxon>
        <taxon>Myrmicinae</taxon>
        <taxon>Cardiocondyla</taxon>
    </lineage>
</organism>
<feature type="region of interest" description="Disordered" evidence="1">
    <location>
        <begin position="37"/>
        <end position="61"/>
    </location>
</feature>
<comment type="caution">
    <text evidence="3">The sequence shown here is derived from an EMBL/GenBank/DDBJ whole genome shotgun (WGS) entry which is preliminary data.</text>
</comment>
<dbReference type="EMBL" id="JADYXP020000006">
    <property type="protein sequence ID" value="KAL0122288.1"/>
    <property type="molecule type" value="Genomic_DNA"/>
</dbReference>
<feature type="signal peptide" evidence="2">
    <location>
        <begin position="1"/>
        <end position="18"/>
    </location>
</feature>
<dbReference type="AlphaFoldDB" id="A0AAW2G3Q5"/>
<accession>A0AAW2G3Q5</accession>
<name>A0AAW2G3Q5_9HYME</name>
<keyword evidence="4" id="KW-1185">Reference proteome</keyword>
<proteinExistence type="predicted"/>
<evidence type="ECO:0000313" key="4">
    <source>
        <dbReference type="Proteomes" id="UP001430953"/>
    </source>
</evidence>
<gene>
    <name evidence="3" type="ORF">PUN28_007196</name>
</gene>
<feature type="chain" id="PRO_5043486665" evidence="2">
    <location>
        <begin position="19"/>
        <end position="61"/>
    </location>
</feature>
<dbReference type="Proteomes" id="UP001430953">
    <property type="component" value="Unassembled WGS sequence"/>
</dbReference>
<protein>
    <submittedName>
        <fullName evidence="3">Uncharacterized protein</fullName>
    </submittedName>
</protein>
<evidence type="ECO:0000256" key="2">
    <source>
        <dbReference type="SAM" id="SignalP"/>
    </source>
</evidence>
<evidence type="ECO:0000256" key="1">
    <source>
        <dbReference type="SAM" id="MobiDB-lite"/>
    </source>
</evidence>
<evidence type="ECO:0000313" key="3">
    <source>
        <dbReference type="EMBL" id="KAL0122288.1"/>
    </source>
</evidence>
<keyword evidence="2" id="KW-0732">Signal</keyword>
<sequence length="61" mass="7098">MLLTLLYVVVRFLRRIRGFDGRECRGLSRECLVRGRMTHHVPSERRSRPGGHHASAEQLLD</sequence>